<dbReference type="PANTHER" id="PTHR43389">
    <property type="entry name" value="V-TYPE PROTON ATPASE SUBUNIT B"/>
    <property type="match status" value="1"/>
</dbReference>
<evidence type="ECO:0000256" key="2">
    <source>
        <dbReference type="ARBA" id="ARBA00022448"/>
    </source>
</evidence>
<sequence>MPSLSRLKDKGIGKGKTREDHADTMNQLFAAYARGKECKELMAILGEAALTDTDKLYAKFAEHFENEYVSQGYETNRGIEETLEIGWKLLRIMPRAELKRIRDAFLDKYYKEETILQGESCTWQG</sequence>
<keyword evidence="2" id="KW-0813">Transport</keyword>
<name>A0A645CKI0_9ZZZZ</name>
<comment type="similarity">
    <text evidence="1">Belongs to the ATPase alpha/beta chains family.</text>
</comment>
<dbReference type="CDD" id="cd18112">
    <property type="entry name" value="ATP-synt_V_A-type_beta_C"/>
    <property type="match status" value="1"/>
</dbReference>
<dbReference type="InterPro" id="IPR055190">
    <property type="entry name" value="ATP-synt_VA_C"/>
</dbReference>
<comment type="caution">
    <text evidence="5">The sequence shown here is derived from an EMBL/GenBank/DDBJ whole genome shotgun (WGS) entry which is preliminary data.</text>
</comment>
<reference evidence="5" key="1">
    <citation type="submission" date="2019-08" db="EMBL/GenBank/DDBJ databases">
        <authorList>
            <person name="Kucharzyk K."/>
            <person name="Murdoch R.W."/>
            <person name="Higgins S."/>
            <person name="Loffler F."/>
        </authorList>
    </citation>
    <scope>NUCLEOTIDE SEQUENCE</scope>
</reference>
<dbReference type="EMBL" id="VSSQ01027937">
    <property type="protein sequence ID" value="MPM77433.1"/>
    <property type="molecule type" value="Genomic_DNA"/>
</dbReference>
<keyword evidence="3" id="KW-0406">Ion transport</keyword>
<dbReference type="PANTHER" id="PTHR43389:SF4">
    <property type="entry name" value="V-TYPE PROTON ATPASE SUBUNIT B"/>
    <property type="match status" value="1"/>
</dbReference>
<accession>A0A645CKI0</accession>
<dbReference type="AlphaFoldDB" id="A0A645CKI0"/>
<gene>
    <name evidence="5" type="primary">ntpB_30</name>
    <name evidence="5" type="ORF">SDC9_124436</name>
</gene>
<dbReference type="InterPro" id="IPR022879">
    <property type="entry name" value="V-ATPase_su_B/beta"/>
</dbReference>
<dbReference type="SUPFAM" id="SSF47917">
    <property type="entry name" value="C-terminal domain of alpha and beta subunits of F1 ATP synthase"/>
    <property type="match status" value="1"/>
</dbReference>
<evidence type="ECO:0000256" key="3">
    <source>
        <dbReference type="ARBA" id="ARBA00023065"/>
    </source>
</evidence>
<protein>
    <submittedName>
        <fullName evidence="5">V-type sodium ATPase subunit B</fullName>
    </submittedName>
</protein>
<proteinExistence type="inferred from homology"/>
<evidence type="ECO:0000259" key="4">
    <source>
        <dbReference type="Pfam" id="PF22919"/>
    </source>
</evidence>
<organism evidence="5">
    <name type="scientific">bioreactor metagenome</name>
    <dbReference type="NCBI Taxonomy" id="1076179"/>
    <lineage>
        <taxon>unclassified sequences</taxon>
        <taxon>metagenomes</taxon>
        <taxon>ecological metagenomes</taxon>
    </lineage>
</organism>
<evidence type="ECO:0000256" key="1">
    <source>
        <dbReference type="ARBA" id="ARBA00008936"/>
    </source>
</evidence>
<dbReference type="GO" id="GO:0006811">
    <property type="term" value="P:monoatomic ion transport"/>
    <property type="evidence" value="ECO:0007669"/>
    <property type="project" value="UniProtKB-KW"/>
</dbReference>
<feature type="domain" description="ATP synthase A/B type C-terminal" evidence="4">
    <location>
        <begin position="10"/>
        <end position="110"/>
    </location>
</feature>
<evidence type="ECO:0000313" key="5">
    <source>
        <dbReference type="EMBL" id="MPM77433.1"/>
    </source>
</evidence>
<dbReference type="Gene3D" id="3.40.50.12240">
    <property type="match status" value="1"/>
</dbReference>
<dbReference type="Pfam" id="PF22919">
    <property type="entry name" value="ATP-synt_VA_C"/>
    <property type="match status" value="1"/>
</dbReference>